<sequence length="433" mass="47133">MKLKTKNISGSNQEHALLSPSAAKKWLGCPAALACEFGIPNESGQAAVLGTAMHTISEIHLNRYIDGTARALEADEGCYVMDNGKGGIVAKAKAPKDGVLITKDMIDQCRKYTDYCKPIIDAADYVKLEMRAELTQILHPGYIAGDEDGNLVESVQTFGTADLVAVMPRADGGHMLIIGDLKTGRHRVEAKENKQLMLYALGVMRRLRRKYDITLVRLVIFQPYAGGESEWDITPEALAHFGKFAAARAVMALDAFYKGKKNLKIADFKPSADACQWCRFAEKCTARAKAAVQIGGGQVASDSDLSDTESTEMTPEQLKAAYDKLPELRQHIATIEKAVYSALHKGVKVPGLKLVEGRPGNRTWTDADAIEVSHGDVLKKEVLMSPTEAAKVLSAAEMAELEPFITRKPGQPSVASEDDKREEWKAASDVDLA</sequence>
<protein>
    <submittedName>
        <fullName evidence="2">PD-(D/E)XK nuclease superfamily protein</fullName>
    </submittedName>
</protein>
<keyword evidence="3" id="KW-1185">Reference proteome</keyword>
<evidence type="ECO:0000313" key="2">
    <source>
        <dbReference type="EMBL" id="QPI13701.1"/>
    </source>
</evidence>
<feature type="region of interest" description="Disordered" evidence="1">
    <location>
        <begin position="407"/>
        <end position="433"/>
    </location>
</feature>
<reference evidence="2 3" key="1">
    <citation type="submission" date="2020-10" db="EMBL/GenBank/DDBJ databases">
        <authorList>
            <person name="Dukhno E.A."/>
            <person name="Kornienko N.O."/>
            <person name="Shybanov S.R."/>
            <person name="Kharina A.V."/>
            <person name="Budzanivska I.G."/>
        </authorList>
    </citation>
    <scope>NUCLEOTIDE SEQUENCE [LARGE SCALE GENOMIC DNA]</scope>
</reference>
<feature type="compositionally biased region" description="Basic and acidic residues" evidence="1">
    <location>
        <begin position="417"/>
        <end position="433"/>
    </location>
</feature>
<gene>
    <name evidence="2" type="ORF">SIPHO4S_00005</name>
</gene>
<dbReference type="InterPro" id="IPR011604">
    <property type="entry name" value="PDDEXK-like_dom_sf"/>
</dbReference>
<evidence type="ECO:0000256" key="1">
    <source>
        <dbReference type="SAM" id="MobiDB-lite"/>
    </source>
</evidence>
<dbReference type="InterPro" id="IPR021229">
    <property type="entry name" value="DUF2800"/>
</dbReference>
<dbReference type="Pfam" id="PF10926">
    <property type="entry name" value="DUF2800"/>
    <property type="match status" value="1"/>
</dbReference>
<proteinExistence type="predicted"/>
<organism evidence="2 3">
    <name type="scientific">Serratia phage Tsm2</name>
    <dbReference type="NCBI Taxonomy" id="2787014"/>
    <lineage>
        <taxon>Viruses</taxon>
        <taxon>Duplodnaviria</taxon>
        <taxon>Heunggongvirae</taxon>
        <taxon>Uroviricota</taxon>
        <taxon>Caudoviricetes</taxon>
        <taxon>Sarkviridae</taxon>
        <taxon>Otakuvirus</taxon>
        <taxon>Otakuvirus Tsm2</taxon>
    </lineage>
</organism>
<evidence type="ECO:0000313" key="3">
    <source>
        <dbReference type="Proteomes" id="UP000595016"/>
    </source>
</evidence>
<accession>A0A7S9SP03</accession>
<name>A0A7S9SP03_9CAUD</name>
<dbReference type="Proteomes" id="UP000595016">
    <property type="component" value="Segment"/>
</dbReference>
<dbReference type="Gene3D" id="3.90.320.10">
    <property type="match status" value="1"/>
</dbReference>
<dbReference type="EMBL" id="MW082583">
    <property type="protein sequence ID" value="QPI13701.1"/>
    <property type="molecule type" value="Genomic_DNA"/>
</dbReference>